<proteinExistence type="predicted"/>
<keyword evidence="1" id="KW-0547">Nucleotide-binding</keyword>
<dbReference type="InterPro" id="IPR003593">
    <property type="entry name" value="AAA+_ATPase"/>
</dbReference>
<evidence type="ECO:0000256" key="3">
    <source>
        <dbReference type="ARBA" id="ARBA00023186"/>
    </source>
</evidence>
<dbReference type="InterPro" id="IPR003959">
    <property type="entry name" value="ATPase_AAA_core"/>
</dbReference>
<feature type="non-terminal residue" evidence="6">
    <location>
        <position position="1"/>
    </location>
</feature>
<dbReference type="Proteomes" id="UP000229026">
    <property type="component" value="Unassembled WGS sequence"/>
</dbReference>
<dbReference type="Gene3D" id="1.10.8.60">
    <property type="match status" value="1"/>
</dbReference>
<evidence type="ECO:0000313" key="6">
    <source>
        <dbReference type="EMBL" id="PJA63775.1"/>
    </source>
</evidence>
<keyword evidence="3" id="KW-0143">Chaperone</keyword>
<dbReference type="GO" id="GO:0005737">
    <property type="term" value="C:cytoplasm"/>
    <property type="evidence" value="ECO:0007669"/>
    <property type="project" value="TreeGrafter"/>
</dbReference>
<feature type="domain" description="Clp ATPase C-terminal" evidence="5">
    <location>
        <begin position="258"/>
        <end position="349"/>
    </location>
</feature>
<dbReference type="PRINTS" id="PR00300">
    <property type="entry name" value="CLPPROTEASEA"/>
</dbReference>
<dbReference type="InterPro" id="IPR050130">
    <property type="entry name" value="ClpA_ClpB"/>
</dbReference>
<dbReference type="SMART" id="SM01086">
    <property type="entry name" value="ClpB_D2-small"/>
    <property type="match status" value="1"/>
</dbReference>
<evidence type="ECO:0000259" key="5">
    <source>
        <dbReference type="SMART" id="SM01086"/>
    </source>
</evidence>
<accession>A0A2M7YLA4</accession>
<evidence type="ECO:0000259" key="4">
    <source>
        <dbReference type="SMART" id="SM00382"/>
    </source>
</evidence>
<keyword evidence="2" id="KW-0067">ATP-binding</keyword>
<dbReference type="AlphaFoldDB" id="A0A2M7YLA4"/>
<evidence type="ECO:0000256" key="1">
    <source>
        <dbReference type="ARBA" id="ARBA00022741"/>
    </source>
</evidence>
<dbReference type="GO" id="GO:0034605">
    <property type="term" value="P:cellular response to heat"/>
    <property type="evidence" value="ECO:0007669"/>
    <property type="project" value="TreeGrafter"/>
</dbReference>
<dbReference type="EMBL" id="PFWH01000005">
    <property type="protein sequence ID" value="PJA63775.1"/>
    <property type="molecule type" value="Genomic_DNA"/>
</dbReference>
<dbReference type="SMART" id="SM00382">
    <property type="entry name" value="AAA"/>
    <property type="match status" value="1"/>
</dbReference>
<evidence type="ECO:0000256" key="2">
    <source>
        <dbReference type="ARBA" id="ARBA00022840"/>
    </source>
</evidence>
<dbReference type="GO" id="GO:0005524">
    <property type="term" value="F:ATP binding"/>
    <property type="evidence" value="ECO:0007669"/>
    <property type="project" value="UniProtKB-KW"/>
</dbReference>
<sequence length="353" mass="39795">NPELRRNLRVGPQQNRAEGNKCAAAIGEPAQKRRFNDVTPGEVLTLADRIKKRVVGQDHVIDQITESIEMAKADLKNPRRPKGSFLLIGPTGVGKTLIFEVLFEELIKTAEEEDGFICIDCPEYCLEHDIAKLIGAPPGYIMSDKGGLLTNHIAMYPFSVVLFDEIEKAHQSIYNLQMKITDKGMLTDSQGNKVSLSEAIIGMTSNVGVKEMQGLKALGFGARIDEETKREHLEKSLFGHFNPEWLGRLDGIFYCRSLAAEDYLKIVDLELALALKWFAERRKIEVSWNEDVKQLIYANGADTDRFGARPIKGRVERLFSKPLSKCVLRNDFQEGDRLEAGVEKEKIIFERRS</sequence>
<dbReference type="Pfam" id="PF10431">
    <property type="entry name" value="ClpB_D2-small"/>
    <property type="match status" value="1"/>
</dbReference>
<dbReference type="Pfam" id="PF07724">
    <property type="entry name" value="AAA_2"/>
    <property type="match status" value="1"/>
</dbReference>
<gene>
    <name evidence="6" type="ORF">CO161_00135</name>
</gene>
<evidence type="ECO:0000313" key="7">
    <source>
        <dbReference type="Proteomes" id="UP000229026"/>
    </source>
</evidence>
<dbReference type="InterPro" id="IPR001270">
    <property type="entry name" value="ClpA/B"/>
</dbReference>
<dbReference type="GO" id="GO:0016887">
    <property type="term" value="F:ATP hydrolysis activity"/>
    <property type="evidence" value="ECO:0007669"/>
    <property type="project" value="InterPro"/>
</dbReference>
<dbReference type="PANTHER" id="PTHR11638:SF18">
    <property type="entry name" value="HEAT SHOCK PROTEIN 104"/>
    <property type="match status" value="1"/>
</dbReference>
<dbReference type="InterPro" id="IPR027417">
    <property type="entry name" value="P-loop_NTPase"/>
</dbReference>
<reference evidence="7" key="1">
    <citation type="submission" date="2017-09" db="EMBL/GenBank/DDBJ databases">
        <title>Depth-based differentiation of microbial function through sediment-hosted aquifers and enrichment of novel symbionts in the deep terrestrial subsurface.</title>
        <authorList>
            <person name="Probst A.J."/>
            <person name="Ladd B."/>
            <person name="Jarett J.K."/>
            <person name="Geller-Mcgrath D.E."/>
            <person name="Sieber C.M.K."/>
            <person name="Emerson J.B."/>
            <person name="Anantharaman K."/>
            <person name="Thomas B.C."/>
            <person name="Malmstrom R."/>
            <person name="Stieglmeier M."/>
            <person name="Klingl A."/>
            <person name="Woyke T."/>
            <person name="Ryan C.M."/>
            <person name="Banfield J.F."/>
        </authorList>
    </citation>
    <scope>NUCLEOTIDE SEQUENCE [LARGE SCALE GENOMIC DNA]</scope>
</reference>
<organism evidence="6 7">
    <name type="scientific">Candidatus Portnoybacteria bacterium CG_4_9_14_3_um_filter_44_9</name>
    <dbReference type="NCBI Taxonomy" id="1974806"/>
    <lineage>
        <taxon>Bacteria</taxon>
        <taxon>Candidatus Portnoyibacteriota</taxon>
    </lineage>
</organism>
<feature type="domain" description="AAA+ ATPase" evidence="4">
    <location>
        <begin position="81"/>
        <end position="237"/>
    </location>
</feature>
<dbReference type="CDD" id="cd19499">
    <property type="entry name" value="RecA-like_ClpB_Hsp104-like"/>
    <property type="match status" value="1"/>
</dbReference>
<dbReference type="PANTHER" id="PTHR11638">
    <property type="entry name" value="ATP-DEPENDENT CLP PROTEASE"/>
    <property type="match status" value="1"/>
</dbReference>
<name>A0A2M7YLA4_9BACT</name>
<comment type="caution">
    <text evidence="6">The sequence shown here is derived from an EMBL/GenBank/DDBJ whole genome shotgun (WGS) entry which is preliminary data.</text>
</comment>
<dbReference type="SUPFAM" id="SSF52540">
    <property type="entry name" value="P-loop containing nucleoside triphosphate hydrolases"/>
    <property type="match status" value="1"/>
</dbReference>
<protein>
    <submittedName>
        <fullName evidence="6">Uncharacterized protein</fullName>
    </submittedName>
</protein>
<dbReference type="InterPro" id="IPR019489">
    <property type="entry name" value="Clp_ATPase_C"/>
</dbReference>
<dbReference type="Gene3D" id="3.40.50.300">
    <property type="entry name" value="P-loop containing nucleotide triphosphate hydrolases"/>
    <property type="match status" value="1"/>
</dbReference>